<comment type="catalytic activity">
    <reaction evidence="8 9">
        <text>[phosphate](n) + ATP = [phosphate](n+1) + ADP</text>
        <dbReference type="Rhea" id="RHEA:19573"/>
        <dbReference type="Rhea" id="RHEA-COMP:9859"/>
        <dbReference type="Rhea" id="RHEA-COMP:14280"/>
        <dbReference type="ChEBI" id="CHEBI:16838"/>
        <dbReference type="ChEBI" id="CHEBI:30616"/>
        <dbReference type="ChEBI" id="CHEBI:456216"/>
        <dbReference type="EC" id="2.7.4.1"/>
    </reaction>
</comment>
<evidence type="ECO:0000259" key="12">
    <source>
        <dbReference type="Pfam" id="PF13089"/>
    </source>
</evidence>
<feature type="binding site" evidence="8">
    <location>
        <position position="665"/>
    </location>
    <ligand>
        <name>ATP</name>
        <dbReference type="ChEBI" id="CHEBI:30616"/>
    </ligand>
</feature>
<dbReference type="SUPFAM" id="SSF140356">
    <property type="entry name" value="PPK N-terminal domain-like"/>
    <property type="match status" value="1"/>
</dbReference>
<dbReference type="KEGG" id="bid:Bind_1568"/>
<evidence type="ECO:0000259" key="11">
    <source>
        <dbReference type="Pfam" id="PF02503"/>
    </source>
</evidence>
<dbReference type="SUPFAM" id="SSF143724">
    <property type="entry name" value="PHP14-like"/>
    <property type="match status" value="1"/>
</dbReference>
<dbReference type="GO" id="GO:0046872">
    <property type="term" value="F:metal ion binding"/>
    <property type="evidence" value="ECO:0007669"/>
    <property type="project" value="UniProtKB-KW"/>
</dbReference>
<evidence type="ECO:0000256" key="6">
    <source>
        <dbReference type="ARBA" id="ARBA00022840"/>
    </source>
</evidence>
<feature type="binding site" evidence="8">
    <location>
        <position position="693"/>
    </location>
    <ligand>
        <name>ATP</name>
        <dbReference type="ChEBI" id="CHEBI:30616"/>
    </ligand>
</feature>
<reference evidence="15 16" key="2">
    <citation type="journal article" date="2010" name="J. Bacteriol.">
        <title>Complete genome sequence of Beijerinckia indica subsp. indica.</title>
        <authorList>
            <person name="Tamas I."/>
            <person name="Dedysh S.N."/>
            <person name="Liesack W."/>
            <person name="Stott M.B."/>
            <person name="Alam M."/>
            <person name="Murrell J.C."/>
            <person name="Dunfield P.F."/>
        </authorList>
    </citation>
    <scope>NUCLEOTIDE SEQUENCE [LARGE SCALE GENOMIC DNA]</scope>
    <source>
        <strain evidence="16">ATCC 9039 / DSM 1715 / NCIMB 8712</strain>
    </source>
</reference>
<evidence type="ECO:0000313" key="16">
    <source>
        <dbReference type="Proteomes" id="UP000001695"/>
    </source>
</evidence>
<dbReference type="HAMAP" id="MF_00347">
    <property type="entry name" value="Polyphosphate_kinase"/>
    <property type="match status" value="1"/>
</dbReference>
<dbReference type="Pfam" id="PF13090">
    <property type="entry name" value="PP_kinase_C"/>
    <property type="match status" value="1"/>
</dbReference>
<dbReference type="InterPro" id="IPR041108">
    <property type="entry name" value="PP_kinase_C_1"/>
</dbReference>
<evidence type="ECO:0000259" key="14">
    <source>
        <dbReference type="Pfam" id="PF17941"/>
    </source>
</evidence>
<accession>B2IBB6</accession>
<evidence type="ECO:0000256" key="5">
    <source>
        <dbReference type="ARBA" id="ARBA00022777"/>
    </source>
</evidence>
<gene>
    <name evidence="8" type="primary">ppk</name>
    <name evidence="15" type="ordered locus">Bind_1568</name>
</gene>
<evidence type="ECO:0000313" key="15">
    <source>
        <dbReference type="EMBL" id="ACB95200.1"/>
    </source>
</evidence>
<dbReference type="InterPro" id="IPR025198">
    <property type="entry name" value="PPK_N_dom"/>
</dbReference>
<comment type="function">
    <text evidence="8 9">Catalyzes the reversible transfer of the terminal phosphate of ATP to form a long-chain polyphosphate (polyP).</text>
</comment>
<evidence type="ECO:0000256" key="4">
    <source>
        <dbReference type="ARBA" id="ARBA00022741"/>
    </source>
</evidence>
<dbReference type="GO" id="GO:0008976">
    <property type="term" value="F:polyphosphate kinase activity"/>
    <property type="evidence" value="ECO:0007669"/>
    <property type="project" value="UniProtKB-UniRule"/>
</dbReference>
<dbReference type="EMBL" id="CP001016">
    <property type="protein sequence ID" value="ACB95200.1"/>
    <property type="molecule type" value="Genomic_DNA"/>
</dbReference>
<keyword evidence="16" id="KW-1185">Reference proteome</keyword>
<dbReference type="InterPro" id="IPR003414">
    <property type="entry name" value="PP_kinase"/>
</dbReference>
<proteinExistence type="inferred from homology"/>
<evidence type="ECO:0000256" key="2">
    <source>
        <dbReference type="ARBA" id="ARBA00022679"/>
    </source>
</evidence>
<organism evidence="15 16">
    <name type="scientific">Beijerinckia indica subsp. indica (strain ATCC 9039 / DSM 1715 / NCIMB 8712)</name>
    <dbReference type="NCBI Taxonomy" id="395963"/>
    <lineage>
        <taxon>Bacteria</taxon>
        <taxon>Pseudomonadati</taxon>
        <taxon>Pseudomonadota</taxon>
        <taxon>Alphaproteobacteria</taxon>
        <taxon>Hyphomicrobiales</taxon>
        <taxon>Beijerinckiaceae</taxon>
        <taxon>Beijerinckia</taxon>
    </lineage>
</organism>
<dbReference type="Pfam" id="PF17941">
    <property type="entry name" value="PP_kinase_C_1"/>
    <property type="match status" value="1"/>
</dbReference>
<dbReference type="CDD" id="cd09165">
    <property type="entry name" value="PLDc_PaPPK1_C1_like"/>
    <property type="match status" value="1"/>
</dbReference>
<dbReference type="eggNOG" id="COG0855">
    <property type="taxonomic scope" value="Bacteria"/>
</dbReference>
<keyword evidence="2 8" id="KW-0808">Transferase</keyword>
<keyword evidence="3 8" id="KW-0479">Metal-binding</keyword>
<dbReference type="EC" id="2.7.4.1" evidence="8 9"/>
<comment type="cofactor">
    <cofactor evidence="8">
        <name>Mg(2+)</name>
        <dbReference type="ChEBI" id="CHEBI:18420"/>
    </cofactor>
</comment>
<dbReference type="InterPro" id="IPR036832">
    <property type="entry name" value="PPK_N_dom_sf"/>
</dbReference>
<dbReference type="Pfam" id="PF13089">
    <property type="entry name" value="PP_kinase_N"/>
    <property type="match status" value="1"/>
</dbReference>
<feature type="binding site" evidence="8">
    <location>
        <position position="150"/>
    </location>
    <ligand>
        <name>ATP</name>
        <dbReference type="ChEBI" id="CHEBI:30616"/>
    </ligand>
</feature>
<feature type="binding site" evidence="8">
    <location>
        <position position="476"/>
    </location>
    <ligand>
        <name>Mg(2+)</name>
        <dbReference type="ChEBI" id="CHEBI:18420"/>
    </ligand>
</feature>
<evidence type="ECO:0000256" key="3">
    <source>
        <dbReference type="ARBA" id="ARBA00022723"/>
    </source>
</evidence>
<feature type="compositionally biased region" description="Low complexity" evidence="10">
    <location>
        <begin position="12"/>
        <end position="59"/>
    </location>
</feature>
<feature type="domain" description="Polyphosphate kinase C-terminal" evidence="14">
    <location>
        <begin position="433"/>
        <end position="597"/>
    </location>
</feature>
<protein>
    <recommendedName>
        <fullName evidence="8 9">Polyphosphate kinase</fullName>
        <ecNumber evidence="8 9">2.7.4.1</ecNumber>
    </recommendedName>
    <alternativeName>
        <fullName evidence="8">ATP-polyphosphate phosphotransferase</fullName>
    </alternativeName>
    <alternativeName>
        <fullName evidence="8">Polyphosphoric acid kinase</fullName>
    </alternativeName>
</protein>
<dbReference type="Proteomes" id="UP000001695">
    <property type="component" value="Chromosome"/>
</dbReference>
<comment type="PTM">
    <text evidence="8 9">An intermediate of this reaction is the autophosphorylated ppk in which a phosphate is covalently linked to a histidine residue through a N-P bond.</text>
</comment>
<feature type="domain" description="Polyphosphate kinase middle" evidence="11">
    <location>
        <begin position="226"/>
        <end position="405"/>
    </location>
</feature>
<dbReference type="Gene3D" id="3.30.1840.10">
    <property type="entry name" value="Polyphosphate kinase middle domain"/>
    <property type="match status" value="1"/>
</dbReference>
<dbReference type="Gene3D" id="1.20.58.310">
    <property type="entry name" value="Polyphosphate kinase N-terminal domain"/>
    <property type="match status" value="1"/>
</dbReference>
<dbReference type="Gene3D" id="3.30.870.10">
    <property type="entry name" value="Endonuclease Chain A"/>
    <property type="match status" value="2"/>
</dbReference>
<dbReference type="PANTHER" id="PTHR30218">
    <property type="entry name" value="POLYPHOSPHATE KINASE"/>
    <property type="match status" value="1"/>
</dbReference>
<sequence>MSAHTEGQGTDAKPAQKATSSAASKAEAANSSVEAPLTKAAIAAQAKAKAQTEAQAPADAHAHDAQAKVDETTNNNEADPTAKAPAAAIPVMEELGEIAQFPAELAHSPRRFINRELSWLEFNRRVLQEGSNRNHPLLEQLRFLSISATNLDEFFMVRVAGLRGQVREGLSTPSQDGMTPAEQLGKIRERVALLAAEQQRRWRELRRELKSAHINLIDGRDLNKAERPWLEQHFLSHIFPILTPLAIDPAHPFPFIPNFGFTMALELVRPGDRKTLHALIRLPAKVERFIHLPDNLGEDGQRYIALESVISLFTQSLFPGYLVRGHGLFRVLRDSDLEVEEEAEDLVLLFESALKRRRRGSVIRLEFDSQMPEGLRGFVAAELDVFPEETSILDGMLALNDLSELVSLDRPDLKFQPYTPRFPERVRDNGGDCFLAIRQKDLAVHHPYESFDVVVQYLNQAAADPNVVAIKQTLYRTSSDSPIVRALIEAAEAGKSVTALVELKARFDEAANIRWARDLERAGAQVVFGFIELKTHGKLSMVVRKEGTGLVTYCHIGTGNYHPITAKIYTDISLFTADPAIGRDVARIFNFITGYVEPAGLERMAVSPINLKERLLQHIADEIAYVKAGKPGSIWAKCNALVDPQIIDALYEASQAGVSIDLIVRGICCLRPGVPGLSDNIRVKSIIGRFLEHARVYCFGGGHELPHPKSHVYISSADLMPRNLDRRVEVLMPILNPTVHEQVLDQIMVANLIDNQQSYRVLPDGSSARITPRKGEEIFNAHSYFMTNPSLSGRGKSLKESSPKTLFKRLEKH</sequence>
<dbReference type="GO" id="GO:0006799">
    <property type="term" value="P:polyphosphate biosynthetic process"/>
    <property type="evidence" value="ECO:0007669"/>
    <property type="project" value="UniProtKB-UniRule"/>
</dbReference>
<feature type="binding site" evidence="8">
    <location>
        <position position="506"/>
    </location>
    <ligand>
        <name>Mg(2+)</name>
        <dbReference type="ChEBI" id="CHEBI:18420"/>
    </ligand>
</feature>
<dbReference type="NCBIfam" id="NF003921">
    <property type="entry name" value="PRK05443.2-2"/>
    <property type="match status" value="1"/>
</dbReference>
<keyword evidence="1 8" id="KW-0597">Phosphoprotein</keyword>
<name>B2IBB6_BEII9</name>
<dbReference type="GO" id="GO:0009358">
    <property type="term" value="C:polyphosphate kinase complex"/>
    <property type="evidence" value="ECO:0007669"/>
    <property type="project" value="InterPro"/>
</dbReference>
<keyword evidence="5 8" id="KW-0418">Kinase</keyword>
<dbReference type="NCBIfam" id="NF003919">
    <property type="entry name" value="PRK05443.1-4"/>
    <property type="match status" value="1"/>
</dbReference>
<reference evidence="16" key="1">
    <citation type="submission" date="2008-03" db="EMBL/GenBank/DDBJ databases">
        <title>Complete sequence of chromosome of Beijerinckia indica subsp. indica ATCC 9039.</title>
        <authorList>
            <consortium name="US DOE Joint Genome Institute"/>
            <person name="Copeland A."/>
            <person name="Lucas S."/>
            <person name="Lapidus A."/>
            <person name="Glavina del Rio T."/>
            <person name="Dalin E."/>
            <person name="Tice H."/>
            <person name="Bruce D."/>
            <person name="Goodwin L."/>
            <person name="Pitluck S."/>
            <person name="LaButti K."/>
            <person name="Schmutz J."/>
            <person name="Larimer F."/>
            <person name="Land M."/>
            <person name="Hauser L."/>
            <person name="Kyrpides N."/>
            <person name="Mikhailova N."/>
            <person name="Dunfield P.F."/>
            <person name="Dedysh S.N."/>
            <person name="Liesack W."/>
            <person name="Saw J.H."/>
            <person name="Alam M."/>
            <person name="Chen Y."/>
            <person name="Murrell J.C."/>
            <person name="Richardson P."/>
        </authorList>
    </citation>
    <scope>NUCLEOTIDE SEQUENCE [LARGE SCALE GENOMIC DNA]</scope>
    <source>
        <strain evidence="16">ATCC 9039 / DSM 1715 / NCIMB 8712</strain>
    </source>
</reference>
<dbReference type="HOGENOM" id="CLU_009678_5_0_5"/>
<dbReference type="NCBIfam" id="NF003917">
    <property type="entry name" value="PRK05443.1-1"/>
    <property type="match status" value="1"/>
</dbReference>
<dbReference type="InterPro" id="IPR025200">
    <property type="entry name" value="PPK_C_dom2"/>
</dbReference>
<dbReference type="FunFam" id="3.30.870.10:FF:000001">
    <property type="entry name" value="Polyphosphate kinase"/>
    <property type="match status" value="1"/>
</dbReference>
<feature type="binding site" evidence="8">
    <location>
        <position position="569"/>
    </location>
    <ligand>
        <name>ATP</name>
        <dbReference type="ChEBI" id="CHEBI:30616"/>
    </ligand>
</feature>
<dbReference type="InterPro" id="IPR024953">
    <property type="entry name" value="PP_kinase_middle"/>
</dbReference>
<feature type="region of interest" description="Disordered" evidence="10">
    <location>
        <begin position="1"/>
        <end position="81"/>
    </location>
</feature>
<evidence type="ECO:0000256" key="7">
    <source>
        <dbReference type="ARBA" id="ARBA00022842"/>
    </source>
</evidence>
<comment type="similarity">
    <text evidence="8 9">Belongs to the polyphosphate kinase 1 (PPK1) family.</text>
</comment>
<feature type="region of interest" description="Disordered" evidence="10">
    <location>
        <begin position="790"/>
        <end position="813"/>
    </location>
</feature>
<dbReference type="STRING" id="395963.Bind_1568"/>
<keyword evidence="4 8" id="KW-0547">Nucleotide-binding</keyword>
<evidence type="ECO:0000256" key="8">
    <source>
        <dbReference type="HAMAP-Rule" id="MF_00347"/>
    </source>
</evidence>
<dbReference type="SUPFAM" id="SSF56024">
    <property type="entry name" value="Phospholipase D/nuclease"/>
    <property type="match status" value="2"/>
</dbReference>
<evidence type="ECO:0000256" key="9">
    <source>
        <dbReference type="RuleBase" id="RU003800"/>
    </source>
</evidence>
<dbReference type="CDD" id="cd09168">
    <property type="entry name" value="PLDc_PaPPK1_C2_like"/>
    <property type="match status" value="1"/>
</dbReference>
<dbReference type="NCBIfam" id="TIGR03705">
    <property type="entry name" value="poly_P_kin"/>
    <property type="match status" value="1"/>
</dbReference>
<feature type="domain" description="Polyphosphate kinase N-terminal" evidence="12">
    <location>
        <begin position="112"/>
        <end position="216"/>
    </location>
</feature>
<keyword evidence="6 8" id="KW-0067">ATP-binding</keyword>
<feature type="compositionally biased region" description="Basic and acidic residues" evidence="10">
    <location>
        <begin position="60"/>
        <end position="71"/>
    </location>
</feature>
<keyword evidence="7 8" id="KW-0460">Magnesium</keyword>
<feature type="domain" description="Polyphosphate kinase C-terminal" evidence="13">
    <location>
        <begin position="605"/>
        <end position="776"/>
    </location>
</feature>
<evidence type="ECO:0000256" key="10">
    <source>
        <dbReference type="SAM" id="MobiDB-lite"/>
    </source>
</evidence>
<dbReference type="AlphaFoldDB" id="B2IBB6"/>
<evidence type="ECO:0000256" key="1">
    <source>
        <dbReference type="ARBA" id="ARBA00022553"/>
    </source>
</evidence>
<dbReference type="PANTHER" id="PTHR30218:SF0">
    <property type="entry name" value="POLYPHOSPHATE KINASE"/>
    <property type="match status" value="1"/>
</dbReference>
<dbReference type="NCBIfam" id="NF003918">
    <property type="entry name" value="PRK05443.1-2"/>
    <property type="match status" value="1"/>
</dbReference>
<feature type="active site" description="Phosphohistidine intermediate" evidence="8">
    <location>
        <position position="536"/>
    </location>
</feature>
<dbReference type="Pfam" id="PF02503">
    <property type="entry name" value="PP_kinase"/>
    <property type="match status" value="1"/>
</dbReference>
<dbReference type="GO" id="GO:0005524">
    <property type="term" value="F:ATP binding"/>
    <property type="evidence" value="ECO:0007669"/>
    <property type="project" value="UniProtKB-KW"/>
</dbReference>
<dbReference type="InterPro" id="IPR036830">
    <property type="entry name" value="PP_kinase_middle_dom_sf"/>
</dbReference>
<evidence type="ECO:0000259" key="13">
    <source>
        <dbReference type="Pfam" id="PF13090"/>
    </source>
</evidence>